<protein>
    <submittedName>
        <fullName evidence="2">Phosphotransferase</fullName>
    </submittedName>
</protein>
<evidence type="ECO:0000259" key="1">
    <source>
        <dbReference type="Pfam" id="PF01636"/>
    </source>
</evidence>
<name>A0AA41YXG2_9HYPH</name>
<organism evidence="2 3">
    <name type="scientific">Lichenifustis flavocetrariae</name>
    <dbReference type="NCBI Taxonomy" id="2949735"/>
    <lineage>
        <taxon>Bacteria</taxon>
        <taxon>Pseudomonadati</taxon>
        <taxon>Pseudomonadota</taxon>
        <taxon>Alphaproteobacteria</taxon>
        <taxon>Hyphomicrobiales</taxon>
        <taxon>Lichenihabitantaceae</taxon>
        <taxon>Lichenifustis</taxon>
    </lineage>
</organism>
<dbReference type="Gene3D" id="3.30.200.20">
    <property type="entry name" value="Phosphorylase Kinase, domain 1"/>
    <property type="match status" value="1"/>
</dbReference>
<feature type="domain" description="Aminoglycoside phosphotransferase" evidence="1">
    <location>
        <begin position="39"/>
        <end position="239"/>
    </location>
</feature>
<proteinExistence type="predicted"/>
<dbReference type="AlphaFoldDB" id="A0AA41YXG2"/>
<evidence type="ECO:0000313" key="2">
    <source>
        <dbReference type="EMBL" id="MCW6510379.1"/>
    </source>
</evidence>
<dbReference type="EMBL" id="JAMOIM010000015">
    <property type="protein sequence ID" value="MCW6510379.1"/>
    <property type="molecule type" value="Genomic_DNA"/>
</dbReference>
<accession>A0AA41YXG2</accession>
<keyword evidence="3" id="KW-1185">Reference proteome</keyword>
<dbReference type="InterPro" id="IPR011009">
    <property type="entry name" value="Kinase-like_dom_sf"/>
</dbReference>
<dbReference type="SUPFAM" id="SSF56112">
    <property type="entry name" value="Protein kinase-like (PK-like)"/>
    <property type="match status" value="1"/>
</dbReference>
<sequence>MTQYAMAHDLLDDLSAQTRDAVRLALKIAFGSKKADFIAPLGGGASGAFPFRVEIEGRSYLVRVEGPASPLRNPHQYRSMRIAAEAGIAPKIYHIDESARVAVMDFVEERPLRLFPGGPHALAQAVGRLLASLQGTRPFPHFIEYPEMVGRLWWWVCQSGLFASGVLDPCTERLAQLRASYVWDTASSVSSHNDPVPRNILFDGERLWLIDWESAYRNDPLVDVAIALDGFARTQELEQALLTSFLGRRPEALTLERLTHARALTRLYYAGVLLSASAAMSGPLGDEDRSALSSSEFQRAVQSGQIIPGSALAKHTLGKMYLASFMTGDVPPGLDLAT</sequence>
<dbReference type="RefSeq" id="WP_282586754.1">
    <property type="nucleotide sequence ID" value="NZ_JAMOIM010000015.1"/>
</dbReference>
<gene>
    <name evidence="2" type="ORF">M8523_20380</name>
</gene>
<dbReference type="InterPro" id="IPR002575">
    <property type="entry name" value="Aminoglycoside_PTrfase"/>
</dbReference>
<reference evidence="2" key="1">
    <citation type="submission" date="2022-05" db="EMBL/GenBank/DDBJ databases">
        <authorList>
            <person name="Pankratov T."/>
        </authorList>
    </citation>
    <scope>NUCLEOTIDE SEQUENCE</scope>
    <source>
        <strain evidence="2">BP6-180914</strain>
    </source>
</reference>
<evidence type="ECO:0000313" key="3">
    <source>
        <dbReference type="Proteomes" id="UP001165667"/>
    </source>
</evidence>
<dbReference type="Pfam" id="PF01636">
    <property type="entry name" value="APH"/>
    <property type="match status" value="1"/>
</dbReference>
<dbReference type="Proteomes" id="UP001165667">
    <property type="component" value="Unassembled WGS sequence"/>
</dbReference>
<dbReference type="Gene3D" id="3.90.1200.10">
    <property type="match status" value="1"/>
</dbReference>
<comment type="caution">
    <text evidence="2">The sequence shown here is derived from an EMBL/GenBank/DDBJ whole genome shotgun (WGS) entry which is preliminary data.</text>
</comment>